<organism evidence="1 2">
    <name type="scientific">Trichococcus collinsii</name>
    <dbReference type="NCBI Taxonomy" id="157076"/>
    <lineage>
        <taxon>Bacteria</taxon>
        <taxon>Bacillati</taxon>
        <taxon>Bacillota</taxon>
        <taxon>Bacilli</taxon>
        <taxon>Lactobacillales</taxon>
        <taxon>Carnobacteriaceae</taxon>
        <taxon>Trichococcus</taxon>
    </lineage>
</organism>
<protein>
    <submittedName>
        <fullName evidence="1">Glycosyl transferases group 1</fullName>
    </submittedName>
</protein>
<comment type="caution">
    <text evidence="1">The sequence shown here is derived from an EMBL/GenBank/DDBJ whole genome shotgun (WGS) entry which is preliminary data.</text>
</comment>
<dbReference type="EMBL" id="FNQH01000003">
    <property type="protein sequence ID" value="SEA54292.1"/>
    <property type="molecule type" value="Genomic_DNA"/>
</dbReference>
<dbReference type="Proteomes" id="UP000199042">
    <property type="component" value="Unassembled WGS sequence"/>
</dbReference>
<accession>A0AB38A0U2</accession>
<dbReference type="RefSeq" id="WP_086985849.1">
    <property type="nucleotide sequence ID" value="NZ_FJNA01000001.1"/>
</dbReference>
<reference evidence="1 2" key="1">
    <citation type="submission" date="2016-10" db="EMBL/GenBank/DDBJ databases">
        <authorList>
            <person name="Varghese N."/>
            <person name="Submissions S."/>
        </authorList>
    </citation>
    <scope>NUCLEOTIDE SEQUENCE [LARGE SCALE GENOMIC DNA]</scope>
    <source>
        <strain evidence="1 2">DSM 14526</strain>
    </source>
</reference>
<sequence length="388" mass="44557">MKILFISDEVIFGYGGGCIERQKYYDGLKEYSLQKGDDFKVISLDEKKTEASFPVVVKKSRVKDVLARVMGHSTYMYFEWKKHSRKVYHYKPDVVFLSRSRMGFIERDLRRNMKHCRIICNFENIEYDYVDAYFANSSSILKEMYIVLEKWCTKRDEQMALDNADSVAFLTRRDLERAKALYKYQCQHEIVLPICIEKSTILMKNSEKKSVVFIGSLSYGSNIEALKMFLTEVWQPFFMNDSDLELIIGGSNPPQQLLQIIESIGNCKLHSNFSSLIDVVPLDSMVIAPIQHGAGMKVKVAETLSMGLMIAASDEALIGYEDAIEKDKLHGIVRANTADEYKLAIDLFCGTSLEELKQISVQNKDIYLEHFSYEVSRKAISALCDEIR</sequence>
<keyword evidence="1" id="KW-0808">Transferase</keyword>
<evidence type="ECO:0000313" key="1">
    <source>
        <dbReference type="EMBL" id="SEA54292.1"/>
    </source>
</evidence>
<dbReference type="SUPFAM" id="SSF53756">
    <property type="entry name" value="UDP-Glycosyltransferase/glycogen phosphorylase"/>
    <property type="match status" value="1"/>
</dbReference>
<dbReference type="Pfam" id="PF13692">
    <property type="entry name" value="Glyco_trans_1_4"/>
    <property type="match status" value="1"/>
</dbReference>
<dbReference type="GO" id="GO:0016740">
    <property type="term" value="F:transferase activity"/>
    <property type="evidence" value="ECO:0007669"/>
    <property type="project" value="UniProtKB-KW"/>
</dbReference>
<dbReference type="Gene3D" id="3.40.50.2000">
    <property type="entry name" value="Glycogen Phosphorylase B"/>
    <property type="match status" value="1"/>
</dbReference>
<keyword evidence="2" id="KW-1185">Reference proteome</keyword>
<evidence type="ECO:0000313" key="2">
    <source>
        <dbReference type="Proteomes" id="UP000199042"/>
    </source>
</evidence>
<name>A0AB38A0U2_9LACT</name>
<gene>
    <name evidence="1" type="ORF">SAMN04488525_103391</name>
</gene>
<dbReference type="AlphaFoldDB" id="A0AB38A0U2"/>
<proteinExistence type="predicted"/>